<name>A0ABQ5CJN4_9ASTR</name>
<evidence type="ECO:0000313" key="2">
    <source>
        <dbReference type="Proteomes" id="UP001151760"/>
    </source>
</evidence>
<evidence type="ECO:0000313" key="1">
    <source>
        <dbReference type="EMBL" id="GJT26978.1"/>
    </source>
</evidence>
<accession>A0ABQ5CJN4</accession>
<reference evidence="1" key="2">
    <citation type="submission" date="2022-01" db="EMBL/GenBank/DDBJ databases">
        <authorList>
            <person name="Yamashiro T."/>
            <person name="Shiraishi A."/>
            <person name="Satake H."/>
            <person name="Nakayama K."/>
        </authorList>
    </citation>
    <scope>NUCLEOTIDE SEQUENCE</scope>
</reference>
<sequence length="94" mass="10812">MLANKHSDIAEVIHAFANNNEATKKCKREDNLRTWKWSDIIDDLLDNVEPANVPKTEETTAEQHVVASENNNVTNLTLQEHLALLRLREFAMWS</sequence>
<dbReference type="Proteomes" id="UP001151760">
    <property type="component" value="Unassembled WGS sequence"/>
</dbReference>
<comment type="caution">
    <text evidence="1">The sequence shown here is derived from an EMBL/GenBank/DDBJ whole genome shotgun (WGS) entry which is preliminary data.</text>
</comment>
<proteinExistence type="predicted"/>
<reference evidence="1" key="1">
    <citation type="journal article" date="2022" name="Int. J. Mol. Sci.">
        <title>Draft Genome of Tanacetum Coccineum: Genomic Comparison of Closely Related Tanacetum-Family Plants.</title>
        <authorList>
            <person name="Yamashiro T."/>
            <person name="Shiraishi A."/>
            <person name="Nakayama K."/>
            <person name="Satake H."/>
        </authorList>
    </citation>
    <scope>NUCLEOTIDE SEQUENCE</scope>
</reference>
<dbReference type="EMBL" id="BQNB010014338">
    <property type="protein sequence ID" value="GJT26978.1"/>
    <property type="molecule type" value="Genomic_DNA"/>
</dbReference>
<keyword evidence="2" id="KW-1185">Reference proteome</keyword>
<gene>
    <name evidence="1" type="ORF">Tco_0907253</name>
</gene>
<organism evidence="1 2">
    <name type="scientific">Tanacetum coccineum</name>
    <dbReference type="NCBI Taxonomy" id="301880"/>
    <lineage>
        <taxon>Eukaryota</taxon>
        <taxon>Viridiplantae</taxon>
        <taxon>Streptophyta</taxon>
        <taxon>Embryophyta</taxon>
        <taxon>Tracheophyta</taxon>
        <taxon>Spermatophyta</taxon>
        <taxon>Magnoliopsida</taxon>
        <taxon>eudicotyledons</taxon>
        <taxon>Gunneridae</taxon>
        <taxon>Pentapetalae</taxon>
        <taxon>asterids</taxon>
        <taxon>campanulids</taxon>
        <taxon>Asterales</taxon>
        <taxon>Asteraceae</taxon>
        <taxon>Asteroideae</taxon>
        <taxon>Anthemideae</taxon>
        <taxon>Anthemidinae</taxon>
        <taxon>Tanacetum</taxon>
    </lineage>
</organism>
<protein>
    <submittedName>
        <fullName evidence="1">Uncharacterized protein</fullName>
    </submittedName>
</protein>